<keyword evidence="2" id="KW-1185">Reference proteome</keyword>
<dbReference type="EMBL" id="BAAAHH010000006">
    <property type="protein sequence ID" value="GAA0945967.1"/>
    <property type="molecule type" value="Genomic_DNA"/>
</dbReference>
<evidence type="ECO:0000313" key="2">
    <source>
        <dbReference type="Proteomes" id="UP001500665"/>
    </source>
</evidence>
<accession>A0ABN1QQW2</accession>
<protein>
    <submittedName>
        <fullName evidence="1">Uncharacterized protein</fullName>
    </submittedName>
</protein>
<comment type="caution">
    <text evidence="1">The sequence shown here is derived from an EMBL/GenBank/DDBJ whole genome shotgun (WGS) entry which is preliminary data.</text>
</comment>
<name>A0ABN1QQW2_9ACTN</name>
<evidence type="ECO:0000313" key="1">
    <source>
        <dbReference type="EMBL" id="GAA0945967.1"/>
    </source>
</evidence>
<gene>
    <name evidence="1" type="ORF">GCM10009550_20130</name>
</gene>
<reference evidence="1 2" key="1">
    <citation type="journal article" date="2019" name="Int. J. Syst. Evol. Microbiol.">
        <title>The Global Catalogue of Microorganisms (GCM) 10K type strain sequencing project: providing services to taxonomists for standard genome sequencing and annotation.</title>
        <authorList>
            <consortium name="The Broad Institute Genomics Platform"/>
            <consortium name="The Broad Institute Genome Sequencing Center for Infectious Disease"/>
            <person name="Wu L."/>
            <person name="Ma J."/>
        </authorList>
    </citation>
    <scope>NUCLEOTIDE SEQUENCE [LARGE SCALE GENOMIC DNA]</scope>
    <source>
        <strain evidence="1 2">JCM 10696</strain>
    </source>
</reference>
<sequence>MARYTKDPDAVLDYVFEWGSWLNGDEIESSSWVADTGIVISTDPAPSIDGTRTIVWLSGGAASRSYAVTNRIITAAGRQDERTIVIDVRNR</sequence>
<dbReference type="Proteomes" id="UP001500665">
    <property type="component" value="Unassembled WGS sequence"/>
</dbReference>
<dbReference type="InterPro" id="IPR056928">
    <property type="entry name" value="Gp77-like"/>
</dbReference>
<proteinExistence type="predicted"/>
<dbReference type="RefSeq" id="WP_344239161.1">
    <property type="nucleotide sequence ID" value="NZ_BAAAHH010000006.1"/>
</dbReference>
<organism evidence="1 2">
    <name type="scientific">Actinocorallia libanotica</name>
    <dbReference type="NCBI Taxonomy" id="46162"/>
    <lineage>
        <taxon>Bacteria</taxon>
        <taxon>Bacillati</taxon>
        <taxon>Actinomycetota</taxon>
        <taxon>Actinomycetes</taxon>
        <taxon>Streptosporangiales</taxon>
        <taxon>Thermomonosporaceae</taxon>
        <taxon>Actinocorallia</taxon>
    </lineage>
</organism>
<dbReference type="Pfam" id="PF23148">
    <property type="entry name" value="Gp77"/>
    <property type="match status" value="1"/>
</dbReference>